<dbReference type="InterPro" id="IPR050638">
    <property type="entry name" value="AA-Vitamin_Transporters"/>
</dbReference>
<feature type="transmembrane region" description="Helical" evidence="5">
    <location>
        <begin position="204"/>
        <end position="225"/>
    </location>
</feature>
<feature type="transmembrane region" description="Helical" evidence="5">
    <location>
        <begin position="141"/>
        <end position="159"/>
    </location>
</feature>
<keyword evidence="3 5" id="KW-1133">Transmembrane helix</keyword>
<evidence type="ECO:0000256" key="4">
    <source>
        <dbReference type="ARBA" id="ARBA00023136"/>
    </source>
</evidence>
<dbReference type="AlphaFoldDB" id="A0A974NGJ8"/>
<dbReference type="InterPro" id="IPR000620">
    <property type="entry name" value="EamA_dom"/>
</dbReference>
<feature type="transmembrane region" description="Helical" evidence="5">
    <location>
        <begin position="265"/>
        <end position="288"/>
    </location>
</feature>
<accession>A0A974NGJ8</accession>
<evidence type="ECO:0000313" key="7">
    <source>
        <dbReference type="EMBL" id="QQP86109.1"/>
    </source>
</evidence>
<gene>
    <name evidence="7" type="ORF">JHT90_02325</name>
</gene>
<feature type="transmembrane region" description="Helical" evidence="5">
    <location>
        <begin position="33"/>
        <end position="52"/>
    </location>
</feature>
<feature type="transmembrane region" description="Helical" evidence="5">
    <location>
        <begin position="87"/>
        <end position="107"/>
    </location>
</feature>
<feature type="transmembrane region" description="Helical" evidence="5">
    <location>
        <begin position="171"/>
        <end position="192"/>
    </location>
</feature>
<evidence type="ECO:0000256" key="2">
    <source>
        <dbReference type="ARBA" id="ARBA00022692"/>
    </source>
</evidence>
<feature type="transmembrane region" description="Helical" evidence="5">
    <location>
        <begin position="116"/>
        <end position="135"/>
    </location>
</feature>
<dbReference type="InterPro" id="IPR037185">
    <property type="entry name" value="EmrE-like"/>
</dbReference>
<reference evidence="7 8" key="1">
    <citation type="submission" date="2021-01" db="EMBL/GenBank/DDBJ databases">
        <title>Entomomonas sp. F2A isolated from a house cricket (Acheta domesticus).</title>
        <authorList>
            <person name="Spergser J."/>
            <person name="Busse H.-J."/>
        </authorList>
    </citation>
    <scope>NUCLEOTIDE SEQUENCE [LARGE SCALE GENOMIC DNA]</scope>
    <source>
        <strain evidence="7 8">F2A</strain>
    </source>
</reference>
<dbReference type="PANTHER" id="PTHR32322">
    <property type="entry name" value="INNER MEMBRANE TRANSPORTER"/>
    <property type="match status" value="1"/>
</dbReference>
<sequence>MPLRHLMLIFIVILSWGFSFVATKWGLLSIPPLLFGALRFATLIIPAFFFPLPKIKFSWLIIYGMVMCFGQFTFLFSAIYFGMPAGLASLVMQSQAFFTIIMGAFLLKEFIRPQTLLGLAIAVIGLIIIGCDAGANATLVGLLLTLCAGFSWATGNILIKKLQPVNTLHLTIWGGVISVIPLIICSIIFEGVTTIKATILNMNLTTILAVLYLGFIATLLAYGLWAQMLSRYAASIVAPFSLLVPIIGMSSSAWFLNEHLTTLEIIGSIAVMIGLCINVFGYRLFFFFNRPQ</sequence>
<evidence type="ECO:0000259" key="6">
    <source>
        <dbReference type="Pfam" id="PF00892"/>
    </source>
</evidence>
<keyword evidence="8" id="KW-1185">Reference proteome</keyword>
<organism evidence="7 8">
    <name type="scientific">Entomomonas asaccharolytica</name>
    <dbReference type="NCBI Taxonomy" id="2785331"/>
    <lineage>
        <taxon>Bacteria</taxon>
        <taxon>Pseudomonadati</taxon>
        <taxon>Pseudomonadota</taxon>
        <taxon>Gammaproteobacteria</taxon>
        <taxon>Pseudomonadales</taxon>
        <taxon>Pseudomonadaceae</taxon>
        <taxon>Entomomonas</taxon>
    </lineage>
</organism>
<dbReference type="SUPFAM" id="SSF103481">
    <property type="entry name" value="Multidrug resistance efflux transporter EmrE"/>
    <property type="match status" value="2"/>
</dbReference>
<dbReference type="KEGG" id="eaz:JHT90_02325"/>
<dbReference type="Proteomes" id="UP000595278">
    <property type="component" value="Chromosome"/>
</dbReference>
<evidence type="ECO:0000256" key="5">
    <source>
        <dbReference type="SAM" id="Phobius"/>
    </source>
</evidence>
<name>A0A974NGJ8_9GAMM</name>
<keyword evidence="4 5" id="KW-0472">Membrane</keyword>
<feature type="domain" description="EamA" evidence="6">
    <location>
        <begin position="140"/>
        <end position="279"/>
    </location>
</feature>
<protein>
    <submittedName>
        <fullName evidence="7">EamA family transporter</fullName>
    </submittedName>
</protein>
<feature type="transmembrane region" description="Helical" evidence="5">
    <location>
        <begin position="232"/>
        <end position="253"/>
    </location>
</feature>
<dbReference type="GO" id="GO:0016020">
    <property type="term" value="C:membrane"/>
    <property type="evidence" value="ECO:0007669"/>
    <property type="project" value="UniProtKB-SubCell"/>
</dbReference>
<comment type="subcellular location">
    <subcellularLocation>
        <location evidence="1">Membrane</location>
        <topology evidence="1">Multi-pass membrane protein</topology>
    </subcellularLocation>
</comment>
<feature type="domain" description="EamA" evidence="6">
    <location>
        <begin position="6"/>
        <end position="129"/>
    </location>
</feature>
<keyword evidence="2 5" id="KW-0812">Transmembrane</keyword>
<feature type="transmembrane region" description="Helical" evidence="5">
    <location>
        <begin position="7"/>
        <end position="27"/>
    </location>
</feature>
<feature type="transmembrane region" description="Helical" evidence="5">
    <location>
        <begin position="59"/>
        <end position="81"/>
    </location>
</feature>
<dbReference type="RefSeq" id="WP_201093616.1">
    <property type="nucleotide sequence ID" value="NZ_JBHTMG010000011.1"/>
</dbReference>
<evidence type="ECO:0000313" key="8">
    <source>
        <dbReference type="Proteomes" id="UP000595278"/>
    </source>
</evidence>
<evidence type="ECO:0000256" key="1">
    <source>
        <dbReference type="ARBA" id="ARBA00004141"/>
    </source>
</evidence>
<dbReference type="PANTHER" id="PTHR32322:SF9">
    <property type="entry name" value="AMINO-ACID METABOLITE EFFLUX PUMP-RELATED"/>
    <property type="match status" value="1"/>
</dbReference>
<evidence type="ECO:0000256" key="3">
    <source>
        <dbReference type="ARBA" id="ARBA00022989"/>
    </source>
</evidence>
<dbReference type="Pfam" id="PF00892">
    <property type="entry name" value="EamA"/>
    <property type="match status" value="2"/>
</dbReference>
<dbReference type="EMBL" id="CP067393">
    <property type="protein sequence ID" value="QQP86109.1"/>
    <property type="molecule type" value="Genomic_DNA"/>
</dbReference>
<proteinExistence type="predicted"/>